<dbReference type="EC" id="4.2.2.8" evidence="4"/>
<evidence type="ECO:0000313" key="5">
    <source>
        <dbReference type="Proteomes" id="UP000315471"/>
    </source>
</evidence>
<dbReference type="EMBL" id="SJPY01000008">
    <property type="protein sequence ID" value="TWU36480.1"/>
    <property type="molecule type" value="Genomic_DNA"/>
</dbReference>
<dbReference type="GO" id="GO:0015021">
    <property type="term" value="F:heparin-sulfate lyase activity"/>
    <property type="evidence" value="ECO:0007669"/>
    <property type="project" value="UniProtKB-EC"/>
</dbReference>
<proteinExistence type="predicted"/>
<dbReference type="Proteomes" id="UP000315471">
    <property type="component" value="Unassembled WGS sequence"/>
</dbReference>
<comment type="caution">
    <text evidence="4">The sequence shown here is derived from an EMBL/GenBank/DDBJ whole genome shotgun (WGS) entry which is preliminary data.</text>
</comment>
<dbReference type="PANTHER" id="PTHR38045:SF1">
    <property type="entry name" value="HEPARINASE II_III-LIKE PROTEIN"/>
    <property type="match status" value="1"/>
</dbReference>
<feature type="signal peptide" evidence="2">
    <location>
        <begin position="1"/>
        <end position="22"/>
    </location>
</feature>
<protein>
    <submittedName>
        <fullName evidence="4">Heparin-sulfate lyase</fullName>
        <ecNumber evidence="4">4.2.2.8</ecNumber>
    </submittedName>
</protein>
<dbReference type="Gene3D" id="1.50.10.100">
    <property type="entry name" value="Chondroitin AC/alginate lyase"/>
    <property type="match status" value="1"/>
</dbReference>
<sequence precursor="true">MTIFSRFTFTLLVLLHVSSLNAQVADEFGRRSGHPYLLYTDANIAKLKERVQNEPIVAEAWRRILADADSALASSADNGGQGRRGGRGNRGGGTDALLLAYRMTGELKYAEPVKATLMSQMQARRPVGGGVSSGGSLMKRDPPWHAGLGSGNAPEAFGIAYDTIYDMLTPDERKTLAHNLAENGVLPVLNDWVLGDKRIHALDTMGHNWWPTAVFGAGIGAMAIMDEDPRALDWVRRVRGASDEWLRYAGSVLENKPPNFDSKGAFYESVGYSDLGISAYLPFMLSWNLAFTERLPESPITSQMGEWFINTLYPRSGRPMAVDFGDSSLNSSGARSVILLWNVGYRKPRYLWYLSQFNSDLANRGLLSNSPRDLLFAPTPAEIAAIPSQPDLPTAKLYGDIGWTILRDSWENDATMLAIKSGWTWNHSYADTGTFSLFHNGQYLIGENGHSGYGTKEYDGYFRQSIAHNVMTFNGKAENPEDTYFGSKFPGTMSHLLDAGDLRYVLADATGPTSNNFIRNYRSFVWVGDAIFIIDDVKSFEPGQFEFLLHPNAEATAKRTNLDLRISLDNSSVVVRPLFPETFPEGGLPTDYPENMRLVEKQGLTGNRRPTTYYGFAPAKLTRRTKFITAILPVTEGVDLPQIERLRGIEHIGVRVRQNAMVTDLYINLEADGSVRHRNANLEMPNGWETDAYLLGMSYPEGADPNDPDAIIRYMVIDGSYLRRDGIVVLDSLSKVYLTMSPQGDDFEVLLQGQPVINALLRATKKPAEVRLNGQLVHPAYNQEAKNLWLSVKAP</sequence>
<gene>
    <name evidence="4" type="primary">hepC_2</name>
    <name evidence="4" type="ORF">Q31b_47610</name>
</gene>
<dbReference type="InterPro" id="IPR008929">
    <property type="entry name" value="Chondroitin_lyas"/>
</dbReference>
<feature type="chain" id="PRO_5022696016" evidence="2">
    <location>
        <begin position="23"/>
        <end position="795"/>
    </location>
</feature>
<organism evidence="4 5">
    <name type="scientific">Novipirellula aureliae</name>
    <dbReference type="NCBI Taxonomy" id="2527966"/>
    <lineage>
        <taxon>Bacteria</taxon>
        <taxon>Pseudomonadati</taxon>
        <taxon>Planctomycetota</taxon>
        <taxon>Planctomycetia</taxon>
        <taxon>Pirellulales</taxon>
        <taxon>Pirellulaceae</taxon>
        <taxon>Novipirellula</taxon>
    </lineage>
</organism>
<evidence type="ECO:0000313" key="4">
    <source>
        <dbReference type="EMBL" id="TWU36480.1"/>
    </source>
</evidence>
<keyword evidence="4" id="KW-0456">Lyase</keyword>
<dbReference type="AlphaFoldDB" id="A0A5C6DI17"/>
<dbReference type="Pfam" id="PF07940">
    <property type="entry name" value="Hepar_II_III_C"/>
    <property type="match status" value="1"/>
</dbReference>
<dbReference type="Gene3D" id="2.70.98.70">
    <property type="match status" value="1"/>
</dbReference>
<dbReference type="SUPFAM" id="SSF48230">
    <property type="entry name" value="Chondroitin AC/alginate lyase"/>
    <property type="match status" value="1"/>
</dbReference>
<dbReference type="GO" id="GO:0030313">
    <property type="term" value="C:cell envelope"/>
    <property type="evidence" value="ECO:0007669"/>
    <property type="project" value="UniProtKB-SubCell"/>
</dbReference>
<feature type="domain" description="Heparinase II/III-like C-terminal" evidence="3">
    <location>
        <begin position="393"/>
        <end position="568"/>
    </location>
</feature>
<evidence type="ECO:0000259" key="3">
    <source>
        <dbReference type="Pfam" id="PF07940"/>
    </source>
</evidence>
<comment type="subcellular location">
    <subcellularLocation>
        <location evidence="1">Cell envelope</location>
    </subcellularLocation>
</comment>
<accession>A0A5C6DI17</accession>
<keyword evidence="2" id="KW-0732">Signal</keyword>
<evidence type="ECO:0000256" key="1">
    <source>
        <dbReference type="ARBA" id="ARBA00004196"/>
    </source>
</evidence>
<keyword evidence="5" id="KW-1185">Reference proteome</keyword>
<dbReference type="PANTHER" id="PTHR38045">
    <property type="entry name" value="CHROMOSOME 1, WHOLE GENOME SHOTGUN SEQUENCE"/>
    <property type="match status" value="1"/>
</dbReference>
<evidence type="ECO:0000256" key="2">
    <source>
        <dbReference type="SAM" id="SignalP"/>
    </source>
</evidence>
<reference evidence="4 5" key="1">
    <citation type="submission" date="2019-02" db="EMBL/GenBank/DDBJ databases">
        <title>Deep-cultivation of Planctomycetes and their phenomic and genomic characterization uncovers novel biology.</title>
        <authorList>
            <person name="Wiegand S."/>
            <person name="Jogler M."/>
            <person name="Boedeker C."/>
            <person name="Pinto D."/>
            <person name="Vollmers J."/>
            <person name="Rivas-Marin E."/>
            <person name="Kohn T."/>
            <person name="Peeters S.H."/>
            <person name="Heuer A."/>
            <person name="Rast P."/>
            <person name="Oberbeckmann S."/>
            <person name="Bunk B."/>
            <person name="Jeske O."/>
            <person name="Meyerdierks A."/>
            <person name="Storesund J.E."/>
            <person name="Kallscheuer N."/>
            <person name="Luecker S."/>
            <person name="Lage O.M."/>
            <person name="Pohl T."/>
            <person name="Merkel B.J."/>
            <person name="Hornburger P."/>
            <person name="Mueller R.-W."/>
            <person name="Bruemmer F."/>
            <person name="Labrenz M."/>
            <person name="Spormann A.M."/>
            <person name="Op Den Camp H."/>
            <person name="Overmann J."/>
            <person name="Amann R."/>
            <person name="Jetten M.S.M."/>
            <person name="Mascher T."/>
            <person name="Medema M.H."/>
            <person name="Devos D.P."/>
            <person name="Kaster A.-K."/>
            <person name="Ovreas L."/>
            <person name="Rohde M."/>
            <person name="Galperin M.Y."/>
            <person name="Jogler C."/>
        </authorList>
    </citation>
    <scope>NUCLEOTIDE SEQUENCE [LARGE SCALE GENOMIC DNA]</scope>
    <source>
        <strain evidence="4 5">Q31b</strain>
    </source>
</reference>
<dbReference type="InterPro" id="IPR012480">
    <property type="entry name" value="Hepar_II_III_C"/>
</dbReference>
<name>A0A5C6DI17_9BACT</name>